<dbReference type="STRING" id="572547.Amico_1370"/>
<name>D5EG05_AMICL</name>
<sequence>MSIDEKKASKWEDFRVRTLEIAARRNNSDFEKYIGSLTERAWKHVLSEGKLNPDLAEATMWKFFCEDQKNR</sequence>
<proteinExistence type="predicted"/>
<dbReference type="Proteomes" id="UP000002366">
    <property type="component" value="Chromosome"/>
</dbReference>
<organism evidence="1 2">
    <name type="scientific">Aminobacterium colombiense (strain DSM 12261 / ALA-1)</name>
    <dbReference type="NCBI Taxonomy" id="572547"/>
    <lineage>
        <taxon>Bacteria</taxon>
        <taxon>Thermotogati</taxon>
        <taxon>Synergistota</taxon>
        <taxon>Synergistia</taxon>
        <taxon>Synergistales</taxon>
        <taxon>Aminobacteriaceae</taxon>
        <taxon>Aminobacterium</taxon>
    </lineage>
</organism>
<dbReference type="HOGENOM" id="CLU_202304_0_0_0"/>
<accession>D5EG05</accession>
<evidence type="ECO:0000313" key="2">
    <source>
        <dbReference type="Proteomes" id="UP000002366"/>
    </source>
</evidence>
<dbReference type="KEGG" id="aco:Amico_1370"/>
<dbReference type="AlphaFoldDB" id="D5EG05"/>
<gene>
    <name evidence="1" type="ordered locus">Amico_1370</name>
</gene>
<reference evidence="1 2" key="1">
    <citation type="journal article" date="2010" name="Stand. Genomic Sci.">
        <title>Complete genome sequence of Aminobacterium colombiense type strain (ALA-1).</title>
        <authorList>
            <person name="Chertkov O."/>
            <person name="Sikorski J."/>
            <person name="Brambilla E."/>
            <person name="Lapidus A."/>
            <person name="Copeland A."/>
            <person name="Glavina Del Rio T."/>
            <person name="Nolan M."/>
            <person name="Lucas S."/>
            <person name="Tice H."/>
            <person name="Cheng J.F."/>
            <person name="Han C."/>
            <person name="Detter J.C."/>
            <person name="Bruce D."/>
            <person name="Tapia R."/>
            <person name="Goodwin L."/>
            <person name="Pitluck S."/>
            <person name="Liolios K."/>
            <person name="Ivanova N."/>
            <person name="Mavromatis K."/>
            <person name="Ovchinnikova G."/>
            <person name="Pati A."/>
            <person name="Chen A."/>
            <person name="Palaniappan K."/>
            <person name="Land M."/>
            <person name="Hauser L."/>
            <person name="Chang Y.J."/>
            <person name="Jeffries C.D."/>
            <person name="Spring S."/>
            <person name="Rohde M."/>
            <person name="Goker M."/>
            <person name="Bristow J."/>
            <person name="Eisen J.A."/>
            <person name="Markowitz V."/>
            <person name="Hugenholtz P."/>
            <person name="Kyrpides N.C."/>
            <person name="Klenk H.P."/>
        </authorList>
    </citation>
    <scope>NUCLEOTIDE SEQUENCE [LARGE SCALE GENOMIC DNA]</scope>
    <source>
        <strain evidence="2">DSM 12261 / ALA-1</strain>
    </source>
</reference>
<dbReference type="EMBL" id="CP001997">
    <property type="protein sequence ID" value="ADE57487.1"/>
    <property type="molecule type" value="Genomic_DNA"/>
</dbReference>
<evidence type="ECO:0000313" key="1">
    <source>
        <dbReference type="EMBL" id="ADE57487.1"/>
    </source>
</evidence>
<dbReference type="RefSeq" id="WP_013048750.1">
    <property type="nucleotide sequence ID" value="NC_014011.1"/>
</dbReference>
<dbReference type="OrthoDB" id="5648at2"/>
<protein>
    <submittedName>
        <fullName evidence="1">Uncharacterized protein</fullName>
    </submittedName>
</protein>
<keyword evidence="2" id="KW-1185">Reference proteome</keyword>